<feature type="domain" description="C-type lectin" evidence="1">
    <location>
        <begin position="38"/>
        <end position="69"/>
    </location>
</feature>
<dbReference type="Pfam" id="PF00059">
    <property type="entry name" value="Lectin_C"/>
    <property type="match status" value="1"/>
</dbReference>
<gene>
    <name evidence="2" type="ORF">PoB_001291200</name>
</gene>
<comment type="caution">
    <text evidence="2">The sequence shown here is derived from an EMBL/GenBank/DDBJ whole genome shotgun (WGS) entry which is preliminary data.</text>
</comment>
<keyword evidence="3" id="KW-1185">Reference proteome</keyword>
<dbReference type="InterPro" id="IPR016186">
    <property type="entry name" value="C-type_lectin-like/link_sf"/>
</dbReference>
<sequence length="74" mass="8820">MGRRKRKKRGKKRRAGRCGRWVEVPGDNTCLKFYRWPEKTWHDARLACQSMAADLVTIRNKIRSKFVDGERSNR</sequence>
<dbReference type="InterPro" id="IPR016187">
    <property type="entry name" value="CTDL_fold"/>
</dbReference>
<dbReference type="InterPro" id="IPR001304">
    <property type="entry name" value="C-type_lectin-like"/>
</dbReference>
<protein>
    <recommendedName>
        <fullName evidence="1">C-type lectin domain-containing protein</fullName>
    </recommendedName>
</protein>
<dbReference type="Proteomes" id="UP000735302">
    <property type="component" value="Unassembled WGS sequence"/>
</dbReference>
<dbReference type="EMBL" id="BLXT01001517">
    <property type="protein sequence ID" value="GFN86406.1"/>
    <property type="molecule type" value="Genomic_DNA"/>
</dbReference>
<organism evidence="2 3">
    <name type="scientific">Plakobranchus ocellatus</name>
    <dbReference type="NCBI Taxonomy" id="259542"/>
    <lineage>
        <taxon>Eukaryota</taxon>
        <taxon>Metazoa</taxon>
        <taxon>Spiralia</taxon>
        <taxon>Lophotrochozoa</taxon>
        <taxon>Mollusca</taxon>
        <taxon>Gastropoda</taxon>
        <taxon>Heterobranchia</taxon>
        <taxon>Euthyneura</taxon>
        <taxon>Panpulmonata</taxon>
        <taxon>Sacoglossa</taxon>
        <taxon>Placobranchoidea</taxon>
        <taxon>Plakobranchidae</taxon>
        <taxon>Plakobranchus</taxon>
    </lineage>
</organism>
<dbReference type="Gene3D" id="3.10.100.10">
    <property type="entry name" value="Mannose-Binding Protein A, subunit A"/>
    <property type="match status" value="1"/>
</dbReference>
<evidence type="ECO:0000313" key="2">
    <source>
        <dbReference type="EMBL" id="GFN86406.1"/>
    </source>
</evidence>
<dbReference type="SUPFAM" id="SSF56436">
    <property type="entry name" value="C-type lectin-like"/>
    <property type="match status" value="1"/>
</dbReference>
<dbReference type="AlphaFoldDB" id="A0AAV3YW61"/>
<reference evidence="2 3" key="1">
    <citation type="journal article" date="2021" name="Elife">
        <title>Chloroplast acquisition without the gene transfer in kleptoplastic sea slugs, Plakobranchus ocellatus.</title>
        <authorList>
            <person name="Maeda T."/>
            <person name="Takahashi S."/>
            <person name="Yoshida T."/>
            <person name="Shimamura S."/>
            <person name="Takaki Y."/>
            <person name="Nagai Y."/>
            <person name="Toyoda A."/>
            <person name="Suzuki Y."/>
            <person name="Arimoto A."/>
            <person name="Ishii H."/>
            <person name="Satoh N."/>
            <person name="Nishiyama T."/>
            <person name="Hasebe M."/>
            <person name="Maruyama T."/>
            <person name="Minagawa J."/>
            <person name="Obokata J."/>
            <person name="Shigenobu S."/>
        </authorList>
    </citation>
    <scope>NUCLEOTIDE SEQUENCE [LARGE SCALE GENOMIC DNA]</scope>
</reference>
<evidence type="ECO:0000259" key="1">
    <source>
        <dbReference type="Pfam" id="PF00059"/>
    </source>
</evidence>
<evidence type="ECO:0000313" key="3">
    <source>
        <dbReference type="Proteomes" id="UP000735302"/>
    </source>
</evidence>
<name>A0AAV3YW61_9GAST</name>
<dbReference type="CDD" id="cd00037">
    <property type="entry name" value="CLECT"/>
    <property type="match status" value="1"/>
</dbReference>
<accession>A0AAV3YW61</accession>
<proteinExistence type="predicted"/>